<evidence type="ECO:0000313" key="3">
    <source>
        <dbReference type="Proteomes" id="UP000298358"/>
    </source>
</evidence>
<keyword evidence="3" id="KW-1185">Reference proteome</keyword>
<organism evidence="2 3">
    <name type="scientific">Microbacterium paludicola</name>
    <dbReference type="NCBI Taxonomy" id="300019"/>
    <lineage>
        <taxon>Bacteria</taxon>
        <taxon>Bacillati</taxon>
        <taxon>Actinomycetota</taxon>
        <taxon>Actinomycetes</taxon>
        <taxon>Micrococcales</taxon>
        <taxon>Microbacteriaceae</taxon>
        <taxon>Microbacterium</taxon>
    </lineage>
</organism>
<comment type="caution">
    <text evidence="2">The sequence shown here is derived from an EMBL/GenBank/DDBJ whole genome shotgun (WGS) entry which is preliminary data.</text>
</comment>
<dbReference type="Proteomes" id="UP000298358">
    <property type="component" value="Unassembled WGS sequence"/>
</dbReference>
<dbReference type="AlphaFoldDB" id="A0A4Y9FY36"/>
<proteinExistence type="predicted"/>
<gene>
    <name evidence="2" type="ORF">E4U02_02375</name>
</gene>
<evidence type="ECO:0000256" key="1">
    <source>
        <dbReference type="SAM" id="MobiDB-lite"/>
    </source>
</evidence>
<dbReference type="OrthoDB" id="4947318at2"/>
<dbReference type="InterPro" id="IPR049457">
    <property type="entry name" value="Emfourin"/>
</dbReference>
<sequence>MVRSGGFAGIRVTWEVRVDDQPDRAEWFELVESLPWDDAPSAPPGEPDRYIYRITCEPHEVVLPERQLDGPWRTLVDRVRERARRSPQPEPGASPSPPSGPGRGPTATPDV</sequence>
<protein>
    <submittedName>
        <fullName evidence="2">Uncharacterized protein</fullName>
    </submittedName>
</protein>
<dbReference type="EMBL" id="SPQB01000003">
    <property type="protein sequence ID" value="TFU34225.1"/>
    <property type="molecule type" value="Genomic_DNA"/>
</dbReference>
<name>A0A4Y9FY36_9MICO</name>
<feature type="compositionally biased region" description="Pro residues" evidence="1">
    <location>
        <begin position="88"/>
        <end position="100"/>
    </location>
</feature>
<reference evidence="2 3" key="1">
    <citation type="submission" date="2019-03" db="EMBL/GenBank/DDBJ databases">
        <title>Diversity of the mouse oral microbiome.</title>
        <authorList>
            <person name="Joseph S."/>
            <person name="Aduse-Opoku J."/>
            <person name="Curtis M."/>
            <person name="Wade W."/>
            <person name="Hashim A."/>
        </authorList>
    </citation>
    <scope>NUCLEOTIDE SEQUENCE [LARGE SCALE GENOMIC DNA]</scope>
    <source>
        <strain evidence="2 3">P1012</strain>
    </source>
</reference>
<accession>A0A4Y9FY36</accession>
<feature type="region of interest" description="Disordered" evidence="1">
    <location>
        <begin position="77"/>
        <end position="111"/>
    </location>
</feature>
<dbReference type="Pfam" id="PF20242">
    <property type="entry name" value="Emfourin"/>
    <property type="match status" value="1"/>
</dbReference>
<evidence type="ECO:0000313" key="2">
    <source>
        <dbReference type="EMBL" id="TFU34225.1"/>
    </source>
</evidence>